<proteinExistence type="predicted"/>
<protein>
    <submittedName>
        <fullName evidence="1">Uncharacterized protein</fullName>
    </submittedName>
</protein>
<evidence type="ECO:0000313" key="1">
    <source>
        <dbReference type="EMBL" id="ROO86114.1"/>
    </source>
</evidence>
<dbReference type="RefSeq" id="WP_123665545.1">
    <property type="nucleotide sequence ID" value="NZ_RJKE01000001.1"/>
</dbReference>
<reference evidence="1 2" key="1">
    <citation type="submission" date="2018-11" db="EMBL/GenBank/DDBJ databases">
        <title>Sequencing the genomes of 1000 actinobacteria strains.</title>
        <authorList>
            <person name="Klenk H.-P."/>
        </authorList>
    </citation>
    <scope>NUCLEOTIDE SEQUENCE [LARGE SCALE GENOMIC DNA]</scope>
    <source>
        <strain evidence="1 2">DSM 44254</strain>
    </source>
</reference>
<organism evidence="1 2">
    <name type="scientific">Actinocorallia herbida</name>
    <dbReference type="NCBI Taxonomy" id="58109"/>
    <lineage>
        <taxon>Bacteria</taxon>
        <taxon>Bacillati</taxon>
        <taxon>Actinomycetota</taxon>
        <taxon>Actinomycetes</taxon>
        <taxon>Streptosporangiales</taxon>
        <taxon>Thermomonosporaceae</taxon>
        <taxon>Actinocorallia</taxon>
    </lineage>
</organism>
<name>A0A3N1CXV3_9ACTN</name>
<evidence type="ECO:0000313" key="2">
    <source>
        <dbReference type="Proteomes" id="UP000272400"/>
    </source>
</evidence>
<gene>
    <name evidence="1" type="ORF">EDD29_3677</name>
</gene>
<sequence>MGMFKQMKQMVGMVNQAPAMIDQARLLQQQAQAAQAAQAARQAQYGQAGRYGQAAQFGAQFGGMVPQPGIAEGDPRLAPIEGVTLADYARISKFAATHGLDLAGLGGYVASLGFDPQVYHRATEAWNARFKGDMALAAHYGGLYQEAQV</sequence>
<dbReference type="OrthoDB" id="5198281at2"/>
<dbReference type="Proteomes" id="UP000272400">
    <property type="component" value="Unassembled WGS sequence"/>
</dbReference>
<accession>A0A3N1CXV3</accession>
<comment type="caution">
    <text evidence="1">The sequence shown here is derived from an EMBL/GenBank/DDBJ whole genome shotgun (WGS) entry which is preliminary data.</text>
</comment>
<keyword evidence="2" id="KW-1185">Reference proteome</keyword>
<dbReference type="AlphaFoldDB" id="A0A3N1CXV3"/>
<dbReference type="EMBL" id="RJKE01000001">
    <property type="protein sequence ID" value="ROO86114.1"/>
    <property type="molecule type" value="Genomic_DNA"/>
</dbReference>